<reference evidence="1" key="1">
    <citation type="submission" date="2022-08" db="EMBL/GenBank/DDBJ databases">
        <authorList>
            <person name="Kallberg Y."/>
            <person name="Tangrot J."/>
            <person name="Rosling A."/>
        </authorList>
    </citation>
    <scope>NUCLEOTIDE SEQUENCE</scope>
    <source>
        <strain evidence="1">Wild A</strain>
    </source>
</reference>
<proteinExistence type="predicted"/>
<organism evidence="1 2">
    <name type="scientific">Funneliformis geosporum</name>
    <dbReference type="NCBI Taxonomy" id="1117311"/>
    <lineage>
        <taxon>Eukaryota</taxon>
        <taxon>Fungi</taxon>
        <taxon>Fungi incertae sedis</taxon>
        <taxon>Mucoromycota</taxon>
        <taxon>Glomeromycotina</taxon>
        <taxon>Glomeromycetes</taxon>
        <taxon>Glomerales</taxon>
        <taxon>Glomeraceae</taxon>
        <taxon>Funneliformis</taxon>
    </lineage>
</organism>
<accession>A0A9W4WS09</accession>
<keyword evidence="2" id="KW-1185">Reference proteome</keyword>
<comment type="caution">
    <text evidence="1">The sequence shown here is derived from an EMBL/GenBank/DDBJ whole genome shotgun (WGS) entry which is preliminary data.</text>
</comment>
<dbReference type="Proteomes" id="UP001153678">
    <property type="component" value="Unassembled WGS sequence"/>
</dbReference>
<evidence type="ECO:0000313" key="1">
    <source>
        <dbReference type="EMBL" id="CAI2182435.1"/>
    </source>
</evidence>
<dbReference type="AlphaFoldDB" id="A0A9W4WS09"/>
<protein>
    <submittedName>
        <fullName evidence="1">1269_t:CDS:1</fullName>
    </submittedName>
</protein>
<name>A0A9W4WS09_9GLOM</name>
<gene>
    <name evidence="1" type="ORF">FWILDA_LOCUS10578</name>
</gene>
<sequence length="311" mass="36099">MVNNNGIPFEVKKPFETVYEIKNKTPSFEEFMKTYQEDKRANESYKNEIAGYGNVGVFRGYGSCSRYDACKAASEIVREVEEVHEVENYIPTYEEFLKNYQVDQAVNNSYENEIESYSDVGVNKGFGPCYVCNKPIDWTSLYIPCPVAGCSSTNFTTQTHSNGCGGNLEVSTRGYIRFMAEGEMDELIIGLLERLWVWLSQWTMLINQEYCCSCAYQIEQERAREYSSYQLVYQRKKQEKKDSIQQLQLLKDYPGCRSCSSKEIDAYNLYENNQLVCQPCLIRKEGRSSSPISLTEQQKWYKKHWKIDLGE</sequence>
<dbReference type="EMBL" id="CAMKVN010002745">
    <property type="protein sequence ID" value="CAI2182435.1"/>
    <property type="molecule type" value="Genomic_DNA"/>
</dbReference>
<evidence type="ECO:0000313" key="2">
    <source>
        <dbReference type="Proteomes" id="UP001153678"/>
    </source>
</evidence>